<protein>
    <submittedName>
        <fullName evidence="7">NfeD family protein</fullName>
    </submittedName>
</protein>
<dbReference type="Pfam" id="PF01957">
    <property type="entry name" value="NfeD"/>
    <property type="match status" value="1"/>
</dbReference>
<keyword evidence="3 5" id="KW-1133">Transmembrane helix</keyword>
<dbReference type="SUPFAM" id="SSF141322">
    <property type="entry name" value="NfeD domain-like"/>
    <property type="match status" value="1"/>
</dbReference>
<proteinExistence type="predicted"/>
<sequence length="147" mass="16395">MELLILWIIISISALLIDIVTSAFLFLWFTIGGIAAIIALIFNYSFTVQLIVFIAISAISMGIGYPTVRKYLGKSVKKTSTMEEGYINRVIIADDDFVETAKVKVDGIYWTVKNYGEPIKKGDSVIISAIEGNKLIVKKQNLKKEIE</sequence>
<keyword evidence="8" id="KW-1185">Reference proteome</keyword>
<gene>
    <name evidence="7" type="ORF">ACJDUG_06365</name>
</gene>
<feature type="transmembrane region" description="Helical" evidence="5">
    <location>
        <begin position="12"/>
        <end position="42"/>
    </location>
</feature>
<dbReference type="Proteomes" id="UP001623591">
    <property type="component" value="Unassembled WGS sequence"/>
</dbReference>
<evidence type="ECO:0000256" key="1">
    <source>
        <dbReference type="ARBA" id="ARBA00004141"/>
    </source>
</evidence>
<evidence type="ECO:0000256" key="4">
    <source>
        <dbReference type="ARBA" id="ARBA00023136"/>
    </source>
</evidence>
<comment type="caution">
    <text evidence="7">The sequence shown here is derived from an EMBL/GenBank/DDBJ whole genome shotgun (WGS) entry which is preliminary data.</text>
</comment>
<organism evidence="7 8">
    <name type="scientific">Candidatus Clostridium stratigraminis</name>
    <dbReference type="NCBI Taxonomy" id="3381661"/>
    <lineage>
        <taxon>Bacteria</taxon>
        <taxon>Bacillati</taxon>
        <taxon>Bacillota</taxon>
        <taxon>Clostridia</taxon>
        <taxon>Eubacteriales</taxon>
        <taxon>Clostridiaceae</taxon>
        <taxon>Clostridium</taxon>
    </lineage>
</organism>
<dbReference type="Gene3D" id="2.40.50.140">
    <property type="entry name" value="Nucleic acid-binding proteins"/>
    <property type="match status" value="1"/>
</dbReference>
<keyword evidence="4 5" id="KW-0472">Membrane</keyword>
<evidence type="ECO:0000313" key="7">
    <source>
        <dbReference type="EMBL" id="MFL0246586.1"/>
    </source>
</evidence>
<evidence type="ECO:0000256" key="5">
    <source>
        <dbReference type="SAM" id="Phobius"/>
    </source>
</evidence>
<reference evidence="7 8" key="1">
    <citation type="submission" date="2024-11" db="EMBL/GenBank/DDBJ databases">
        <authorList>
            <person name="Heng Y.C."/>
            <person name="Lim A.C.H."/>
            <person name="Lee J.K.Y."/>
            <person name="Kittelmann S."/>
        </authorList>
    </citation>
    <scope>NUCLEOTIDE SEQUENCE [LARGE SCALE GENOMIC DNA]</scope>
    <source>
        <strain evidence="7 8">WILCCON 0185</strain>
    </source>
</reference>
<dbReference type="PANTHER" id="PTHR33507">
    <property type="entry name" value="INNER MEMBRANE PROTEIN YBBJ"/>
    <property type="match status" value="1"/>
</dbReference>
<name>A0ABW8T2Q3_9CLOT</name>
<accession>A0ABW8T2Q3</accession>
<dbReference type="PANTHER" id="PTHR33507:SF3">
    <property type="entry name" value="INNER MEMBRANE PROTEIN YBBJ"/>
    <property type="match status" value="1"/>
</dbReference>
<evidence type="ECO:0000259" key="6">
    <source>
        <dbReference type="Pfam" id="PF01957"/>
    </source>
</evidence>
<comment type="subcellular location">
    <subcellularLocation>
        <location evidence="1">Membrane</location>
        <topology evidence="1">Multi-pass membrane protein</topology>
    </subcellularLocation>
</comment>
<dbReference type="EMBL" id="JBJHZZ010000002">
    <property type="protein sequence ID" value="MFL0246586.1"/>
    <property type="molecule type" value="Genomic_DNA"/>
</dbReference>
<dbReference type="InterPro" id="IPR052165">
    <property type="entry name" value="Membrane_assoc_protease"/>
</dbReference>
<evidence type="ECO:0000256" key="2">
    <source>
        <dbReference type="ARBA" id="ARBA00022692"/>
    </source>
</evidence>
<dbReference type="InterPro" id="IPR002810">
    <property type="entry name" value="NfeD-like_C"/>
</dbReference>
<dbReference type="RefSeq" id="WP_406769049.1">
    <property type="nucleotide sequence ID" value="NZ_JBJHZZ010000002.1"/>
</dbReference>
<keyword evidence="2 5" id="KW-0812">Transmembrane</keyword>
<evidence type="ECO:0000256" key="3">
    <source>
        <dbReference type="ARBA" id="ARBA00022989"/>
    </source>
</evidence>
<dbReference type="InterPro" id="IPR012340">
    <property type="entry name" value="NA-bd_OB-fold"/>
</dbReference>
<feature type="transmembrane region" description="Helical" evidence="5">
    <location>
        <begin position="48"/>
        <end position="68"/>
    </location>
</feature>
<feature type="domain" description="NfeD-like C-terminal" evidence="6">
    <location>
        <begin position="84"/>
        <end position="139"/>
    </location>
</feature>
<evidence type="ECO:0000313" key="8">
    <source>
        <dbReference type="Proteomes" id="UP001623591"/>
    </source>
</evidence>